<evidence type="ECO:0000313" key="5">
    <source>
        <dbReference type="Proteomes" id="UP000630353"/>
    </source>
</evidence>
<dbReference type="SUPFAM" id="SSF53639">
    <property type="entry name" value="AraD/HMP-PK domain-like"/>
    <property type="match status" value="1"/>
</dbReference>
<name>A0A918XPD3_9PROT</name>
<protein>
    <submittedName>
        <fullName evidence="4">Aldolase class 2 protein</fullName>
    </submittedName>
</protein>
<dbReference type="GO" id="GO:0051015">
    <property type="term" value="F:actin filament binding"/>
    <property type="evidence" value="ECO:0007669"/>
    <property type="project" value="TreeGrafter"/>
</dbReference>
<dbReference type="PANTHER" id="PTHR10672">
    <property type="entry name" value="ADDUCIN"/>
    <property type="match status" value="1"/>
</dbReference>
<organism evidence="4 5">
    <name type="scientific">Thalassobaculum fulvum</name>
    <dbReference type="NCBI Taxonomy" id="1633335"/>
    <lineage>
        <taxon>Bacteria</taxon>
        <taxon>Pseudomonadati</taxon>
        <taxon>Pseudomonadota</taxon>
        <taxon>Alphaproteobacteria</taxon>
        <taxon>Rhodospirillales</taxon>
        <taxon>Thalassobaculaceae</taxon>
        <taxon>Thalassobaculum</taxon>
    </lineage>
</organism>
<dbReference type="NCBIfam" id="NF005451">
    <property type="entry name" value="PRK07044.1"/>
    <property type="match status" value="1"/>
</dbReference>
<comment type="caution">
    <text evidence="4">The sequence shown here is derived from an EMBL/GenBank/DDBJ whole genome shotgun (WGS) entry which is preliminary data.</text>
</comment>
<gene>
    <name evidence="4" type="ORF">GCM10017083_09890</name>
</gene>
<reference evidence="4" key="1">
    <citation type="journal article" date="2014" name="Int. J. Syst. Evol. Microbiol.">
        <title>Complete genome sequence of Corynebacterium casei LMG S-19264T (=DSM 44701T), isolated from a smear-ripened cheese.</title>
        <authorList>
            <consortium name="US DOE Joint Genome Institute (JGI-PGF)"/>
            <person name="Walter F."/>
            <person name="Albersmeier A."/>
            <person name="Kalinowski J."/>
            <person name="Ruckert C."/>
        </authorList>
    </citation>
    <scope>NUCLEOTIDE SEQUENCE</scope>
    <source>
        <strain evidence="4">KCTC 42651</strain>
    </source>
</reference>
<dbReference type="InterPro" id="IPR051017">
    <property type="entry name" value="Aldolase-II_Adducin_sf"/>
</dbReference>
<reference evidence="4" key="2">
    <citation type="submission" date="2020-09" db="EMBL/GenBank/DDBJ databases">
        <authorList>
            <person name="Sun Q."/>
            <person name="Kim S."/>
        </authorList>
    </citation>
    <scope>NUCLEOTIDE SEQUENCE</scope>
    <source>
        <strain evidence="4">KCTC 42651</strain>
    </source>
</reference>
<evidence type="ECO:0000313" key="4">
    <source>
        <dbReference type="EMBL" id="GHD43563.1"/>
    </source>
</evidence>
<dbReference type="InterPro" id="IPR036409">
    <property type="entry name" value="Aldolase_II/adducin_N_sf"/>
</dbReference>
<dbReference type="Proteomes" id="UP000630353">
    <property type="component" value="Unassembled WGS sequence"/>
</dbReference>
<evidence type="ECO:0000259" key="3">
    <source>
        <dbReference type="SMART" id="SM01007"/>
    </source>
</evidence>
<sequence length="261" mass="28804">MSVTSLAQPAAKRPKTRSPEEQTIREELAAVYRIFGTLGMDDLIYTHISARVPGPEHHFLINPFGLMYEEVTASNLVKIDLEGNILEDSGHPINYAGFIIHGAIHEMAPNAHCVIHLHTDSGVAVSCQREGLLDASQFAMFLPGGIAYHDYEGLALDEDEKPRLIADLGDRKAMILRNHGTLTVGETVAEAFFHMYNLERACRVQVLAQAGGQAEVLRIPSAIVDKTRSQKPVGTRFGGYGQVELAAWMRKLDRMGVPFRD</sequence>
<dbReference type="Pfam" id="PF00596">
    <property type="entry name" value="Aldolase_II"/>
    <property type="match status" value="1"/>
</dbReference>
<dbReference type="InterPro" id="IPR001303">
    <property type="entry name" value="Aldolase_II/adducin_N"/>
</dbReference>
<feature type="domain" description="Class II aldolase/adducin N-terminal" evidence="3">
    <location>
        <begin position="26"/>
        <end position="206"/>
    </location>
</feature>
<dbReference type="GO" id="GO:0005856">
    <property type="term" value="C:cytoskeleton"/>
    <property type="evidence" value="ECO:0007669"/>
    <property type="project" value="TreeGrafter"/>
</dbReference>
<dbReference type="SMART" id="SM01007">
    <property type="entry name" value="Aldolase_II"/>
    <property type="match status" value="1"/>
</dbReference>
<dbReference type="EMBL" id="BMZS01000002">
    <property type="protein sequence ID" value="GHD43563.1"/>
    <property type="molecule type" value="Genomic_DNA"/>
</dbReference>
<keyword evidence="5" id="KW-1185">Reference proteome</keyword>
<evidence type="ECO:0000256" key="1">
    <source>
        <dbReference type="ARBA" id="ARBA00037961"/>
    </source>
</evidence>
<comment type="similarity">
    <text evidence="1">Belongs to the aldolase class II family.</text>
</comment>
<proteinExistence type="inferred from homology"/>
<accession>A0A918XPD3</accession>
<evidence type="ECO:0000256" key="2">
    <source>
        <dbReference type="SAM" id="MobiDB-lite"/>
    </source>
</evidence>
<dbReference type="AlphaFoldDB" id="A0A918XPD3"/>
<dbReference type="Gene3D" id="3.40.225.10">
    <property type="entry name" value="Class II aldolase/adducin N-terminal domain"/>
    <property type="match status" value="1"/>
</dbReference>
<dbReference type="RefSeq" id="WP_189987822.1">
    <property type="nucleotide sequence ID" value="NZ_BMZS01000002.1"/>
</dbReference>
<feature type="region of interest" description="Disordered" evidence="2">
    <location>
        <begin position="1"/>
        <end position="21"/>
    </location>
</feature>
<dbReference type="PANTHER" id="PTHR10672:SF3">
    <property type="entry name" value="PROTEIN HU-LI TAI SHAO"/>
    <property type="match status" value="1"/>
</dbReference>